<evidence type="ECO:0000313" key="1">
    <source>
        <dbReference type="EMBL" id="TNN45266.1"/>
    </source>
</evidence>
<protein>
    <submittedName>
        <fullName evidence="1">Uncharacterized protein</fullName>
    </submittedName>
</protein>
<dbReference type="Proteomes" id="UP000314294">
    <property type="component" value="Unassembled WGS sequence"/>
</dbReference>
<reference evidence="1 2" key="1">
    <citation type="submission" date="2019-03" db="EMBL/GenBank/DDBJ databases">
        <title>First draft genome of Liparis tanakae, snailfish: a comprehensive survey of snailfish specific genes.</title>
        <authorList>
            <person name="Kim W."/>
            <person name="Song I."/>
            <person name="Jeong J.-H."/>
            <person name="Kim D."/>
            <person name="Kim S."/>
            <person name="Ryu S."/>
            <person name="Song J.Y."/>
            <person name="Lee S.K."/>
        </authorList>
    </citation>
    <scope>NUCLEOTIDE SEQUENCE [LARGE SCALE GENOMIC DNA]</scope>
    <source>
        <tissue evidence="1">Muscle</tissue>
    </source>
</reference>
<keyword evidence="2" id="KW-1185">Reference proteome</keyword>
<accession>A0A4Z2FVM3</accession>
<name>A0A4Z2FVM3_9TELE</name>
<proteinExistence type="predicted"/>
<dbReference type="EMBL" id="SRLO01000856">
    <property type="protein sequence ID" value="TNN45266.1"/>
    <property type="molecule type" value="Genomic_DNA"/>
</dbReference>
<organism evidence="1 2">
    <name type="scientific">Liparis tanakae</name>
    <name type="common">Tanaka's snailfish</name>
    <dbReference type="NCBI Taxonomy" id="230148"/>
    <lineage>
        <taxon>Eukaryota</taxon>
        <taxon>Metazoa</taxon>
        <taxon>Chordata</taxon>
        <taxon>Craniata</taxon>
        <taxon>Vertebrata</taxon>
        <taxon>Euteleostomi</taxon>
        <taxon>Actinopterygii</taxon>
        <taxon>Neopterygii</taxon>
        <taxon>Teleostei</taxon>
        <taxon>Neoteleostei</taxon>
        <taxon>Acanthomorphata</taxon>
        <taxon>Eupercaria</taxon>
        <taxon>Perciformes</taxon>
        <taxon>Cottioidei</taxon>
        <taxon>Cottales</taxon>
        <taxon>Liparidae</taxon>
        <taxon>Liparis</taxon>
    </lineage>
</organism>
<dbReference type="AlphaFoldDB" id="A0A4Z2FVM3"/>
<gene>
    <name evidence="1" type="ORF">EYF80_044538</name>
</gene>
<comment type="caution">
    <text evidence="1">The sequence shown here is derived from an EMBL/GenBank/DDBJ whole genome shotgun (WGS) entry which is preliminary data.</text>
</comment>
<evidence type="ECO:0000313" key="2">
    <source>
        <dbReference type="Proteomes" id="UP000314294"/>
    </source>
</evidence>
<sequence length="81" mass="8401">MQPGAPVPNAARVLAGRVRRSTRSNGALLLFLIWSGTNSLPGSPHRIHADCGSLPPGVQGCDTATPLFSRGAKMRLNPGGL</sequence>